<dbReference type="FunFam" id="3.40.50.720:FF:000053">
    <property type="entry name" value="Quinone oxidoreductase 1"/>
    <property type="match status" value="1"/>
</dbReference>
<dbReference type="SMART" id="SM00829">
    <property type="entry name" value="PKS_ER"/>
    <property type="match status" value="1"/>
</dbReference>
<dbReference type="Pfam" id="PF10604">
    <property type="entry name" value="Polyketide_cyc2"/>
    <property type="match status" value="1"/>
</dbReference>
<evidence type="ECO:0000313" key="5">
    <source>
        <dbReference type="Proteomes" id="UP000248616"/>
    </source>
</evidence>
<dbReference type="Gene3D" id="3.40.50.720">
    <property type="entry name" value="NAD(P)-binding Rossmann-like Domain"/>
    <property type="match status" value="1"/>
</dbReference>
<keyword evidence="1" id="KW-0521">NADP</keyword>
<dbReference type="OrthoDB" id="9805883at2"/>
<feature type="domain" description="Enoyl reductase (ER)" evidence="3">
    <location>
        <begin position="193"/>
        <end position="504"/>
    </location>
</feature>
<dbReference type="Pfam" id="PF08240">
    <property type="entry name" value="ADH_N"/>
    <property type="match status" value="1"/>
</dbReference>
<keyword evidence="2" id="KW-0560">Oxidoreductase</keyword>
<accession>A0A2W7BXH8</accession>
<dbReference type="GO" id="GO:0035925">
    <property type="term" value="F:mRNA 3'-UTR AU-rich region binding"/>
    <property type="evidence" value="ECO:0007669"/>
    <property type="project" value="TreeGrafter"/>
</dbReference>
<evidence type="ECO:0000313" key="4">
    <source>
        <dbReference type="EMBL" id="PZV35565.1"/>
    </source>
</evidence>
<dbReference type="InterPro" id="IPR047618">
    <property type="entry name" value="QOR-like"/>
</dbReference>
<dbReference type="GO" id="GO:0070402">
    <property type="term" value="F:NADPH binding"/>
    <property type="evidence" value="ECO:0007669"/>
    <property type="project" value="TreeGrafter"/>
</dbReference>
<dbReference type="InterPro" id="IPR036291">
    <property type="entry name" value="NAD(P)-bd_dom_sf"/>
</dbReference>
<dbReference type="InterPro" id="IPR011032">
    <property type="entry name" value="GroES-like_sf"/>
</dbReference>
<dbReference type="RefSeq" id="WP_111547001.1">
    <property type="nucleotide sequence ID" value="NZ_MZXV01000056.1"/>
</dbReference>
<dbReference type="CDD" id="cd05286">
    <property type="entry name" value="QOR2"/>
    <property type="match status" value="1"/>
</dbReference>
<reference evidence="5" key="1">
    <citation type="submission" date="2017-03" db="EMBL/GenBank/DDBJ databases">
        <authorList>
            <person name="Safronova V.I."/>
            <person name="Sazanova A.L."/>
            <person name="Chirak E.R."/>
        </authorList>
    </citation>
    <scope>NUCLEOTIDE SEQUENCE [LARGE SCALE GENOMIC DNA]</scope>
    <source>
        <strain evidence="5">Ach-343</strain>
    </source>
</reference>
<dbReference type="PANTHER" id="PTHR48106:SF13">
    <property type="entry name" value="QUINONE OXIDOREDUCTASE-RELATED"/>
    <property type="match status" value="1"/>
</dbReference>
<dbReference type="Pfam" id="PF00107">
    <property type="entry name" value="ADH_zinc_N"/>
    <property type="match status" value="1"/>
</dbReference>
<gene>
    <name evidence="4" type="ORF">B5V02_26265</name>
</gene>
<evidence type="ECO:0000259" key="3">
    <source>
        <dbReference type="SMART" id="SM00829"/>
    </source>
</evidence>
<protein>
    <recommendedName>
        <fullName evidence="3">Enoyl reductase (ER) domain-containing protein</fullName>
    </recommendedName>
</protein>
<dbReference type="Gene3D" id="3.30.530.20">
    <property type="match status" value="1"/>
</dbReference>
<dbReference type="InterPro" id="IPR019587">
    <property type="entry name" value="Polyketide_cyclase/dehydratase"/>
</dbReference>
<dbReference type="SUPFAM" id="SSF55961">
    <property type="entry name" value="Bet v1-like"/>
    <property type="match status" value="1"/>
</dbReference>
<dbReference type="Gene3D" id="3.90.180.10">
    <property type="entry name" value="Medium-chain alcohol dehydrogenases, catalytic domain"/>
    <property type="match status" value="1"/>
</dbReference>
<dbReference type="SUPFAM" id="SSF50129">
    <property type="entry name" value="GroES-like"/>
    <property type="match status" value="1"/>
</dbReference>
<dbReference type="SUPFAM" id="SSF51735">
    <property type="entry name" value="NAD(P)-binding Rossmann-fold domains"/>
    <property type="match status" value="1"/>
</dbReference>
<keyword evidence="5" id="KW-1185">Reference proteome</keyword>
<dbReference type="CDD" id="cd07821">
    <property type="entry name" value="PYR_PYL_RCAR_like"/>
    <property type="match status" value="1"/>
</dbReference>
<comment type="caution">
    <text evidence="4">The sequence shown here is derived from an EMBL/GenBank/DDBJ whole genome shotgun (WGS) entry which is preliminary data.</text>
</comment>
<dbReference type="InterPro" id="IPR013149">
    <property type="entry name" value="ADH-like_C"/>
</dbReference>
<dbReference type="InterPro" id="IPR023393">
    <property type="entry name" value="START-like_dom_sf"/>
</dbReference>
<dbReference type="PANTHER" id="PTHR48106">
    <property type="entry name" value="QUINONE OXIDOREDUCTASE PIG3-RELATED"/>
    <property type="match status" value="1"/>
</dbReference>
<dbReference type="GO" id="GO:0005829">
    <property type="term" value="C:cytosol"/>
    <property type="evidence" value="ECO:0007669"/>
    <property type="project" value="TreeGrafter"/>
</dbReference>
<organism evidence="4 5">
    <name type="scientific">Mesorhizobium kowhaii</name>
    <dbReference type="NCBI Taxonomy" id="1300272"/>
    <lineage>
        <taxon>Bacteria</taxon>
        <taxon>Pseudomonadati</taxon>
        <taxon>Pseudomonadota</taxon>
        <taxon>Alphaproteobacteria</taxon>
        <taxon>Hyphomicrobiales</taxon>
        <taxon>Phyllobacteriaceae</taxon>
        <taxon>Mesorhizobium</taxon>
    </lineage>
</organism>
<dbReference type="GO" id="GO:0003960">
    <property type="term" value="F:quinone reductase (NADPH) activity"/>
    <property type="evidence" value="ECO:0007669"/>
    <property type="project" value="InterPro"/>
</dbReference>
<dbReference type="EMBL" id="MZXV01000056">
    <property type="protein sequence ID" value="PZV35565.1"/>
    <property type="molecule type" value="Genomic_DNA"/>
</dbReference>
<evidence type="ECO:0000256" key="2">
    <source>
        <dbReference type="ARBA" id="ARBA00023002"/>
    </source>
</evidence>
<dbReference type="Proteomes" id="UP000248616">
    <property type="component" value="Unassembled WGS sequence"/>
</dbReference>
<dbReference type="InterPro" id="IPR013154">
    <property type="entry name" value="ADH-like_N"/>
</dbReference>
<dbReference type="InterPro" id="IPR020843">
    <property type="entry name" value="ER"/>
</dbReference>
<sequence length="508" mass="54635">MVRVCQSTIIDAPIEEVWAILRDFNGHDRWHPAISFSEIEGGEPVDAVGSVRHFRLADGGELREQLLALSDKDRRLSYCLLEAPLPLMGYVASVRLKPVTDGNATFWEWRSEFNPPAHRRDELVKLVTEGIYQAGFAAVRDLLRRGSVGSPVDARSPRAVAAPVPSASLPRAVSTLAPGQGATTRAIVIERYGGPEELLLKEIGLPPPAPTEVRIRHTVIGVNFIDVYCRTGFFDLLQPPGVPGMEAAGVIEAVGSAVSGFAVGDRVAYACPPVGAYCERRNMTPELLIHLSDDISDEIAAAGLLKGISASFLLHDVHVVKRGAIVLIHAAAGGIGQLLVQWARHLGATVIATVSSDDKARIVERLGAHHVIVYSRENFAEAVMRLTNGAGADIAYDAVGNDTFGGSIAALAVRGHLVSFGQASGPVGNWDIGRFATKSLTLSRPNYAHYTDTPEKLAPHVARFFQALRQGVVRVEAPTRYDLVNAAVAHRDLESRRTTGALVLLPQP</sequence>
<dbReference type="AlphaFoldDB" id="A0A2W7BXH8"/>
<evidence type="ECO:0000256" key="1">
    <source>
        <dbReference type="ARBA" id="ARBA00022857"/>
    </source>
</evidence>
<name>A0A2W7BXH8_9HYPH</name>
<proteinExistence type="predicted"/>